<feature type="region of interest" description="Disordered" evidence="2">
    <location>
        <begin position="54"/>
        <end position="101"/>
    </location>
</feature>
<dbReference type="Pfam" id="PF01551">
    <property type="entry name" value="Peptidase_M23"/>
    <property type="match status" value="1"/>
</dbReference>
<dbReference type="PANTHER" id="PTHR21666:SF289">
    <property type="entry name" value="L-ALA--D-GLU ENDOPEPTIDASE"/>
    <property type="match status" value="1"/>
</dbReference>
<comment type="caution">
    <text evidence="5">The sequence shown here is derived from an EMBL/GenBank/DDBJ whole genome shotgun (WGS) entry which is preliminary data.</text>
</comment>
<evidence type="ECO:0000313" key="5">
    <source>
        <dbReference type="EMBL" id="GIG76673.1"/>
    </source>
</evidence>
<evidence type="ECO:0000256" key="1">
    <source>
        <dbReference type="ARBA" id="ARBA00022729"/>
    </source>
</evidence>
<proteinExistence type="predicted"/>
<gene>
    <name evidence="5" type="ORF">Pfl04_50770</name>
</gene>
<feature type="compositionally biased region" description="Low complexity" evidence="2">
    <location>
        <begin position="65"/>
        <end position="85"/>
    </location>
</feature>
<feature type="domain" description="M23ase beta-sheet core" evidence="4">
    <location>
        <begin position="284"/>
        <end position="382"/>
    </location>
</feature>
<organism evidence="5 6">
    <name type="scientific">Planosporangium flavigriseum</name>
    <dbReference type="NCBI Taxonomy" id="373681"/>
    <lineage>
        <taxon>Bacteria</taxon>
        <taxon>Bacillati</taxon>
        <taxon>Actinomycetota</taxon>
        <taxon>Actinomycetes</taxon>
        <taxon>Micromonosporales</taxon>
        <taxon>Micromonosporaceae</taxon>
        <taxon>Planosporangium</taxon>
    </lineage>
</organism>
<dbReference type="InterPro" id="IPR011055">
    <property type="entry name" value="Dup_hybrid_motif"/>
</dbReference>
<dbReference type="GO" id="GO:0004222">
    <property type="term" value="F:metalloendopeptidase activity"/>
    <property type="evidence" value="ECO:0007669"/>
    <property type="project" value="TreeGrafter"/>
</dbReference>
<evidence type="ECO:0000256" key="2">
    <source>
        <dbReference type="SAM" id="MobiDB-lite"/>
    </source>
</evidence>
<evidence type="ECO:0000259" key="4">
    <source>
        <dbReference type="Pfam" id="PF01551"/>
    </source>
</evidence>
<sequence length="386" mass="38932">MAATAALVATASLPAGAELPLPPLPGPVVLPLPVPTQLPSLPALPPAPPIIKLPAPPAAKPNPVNPAASGAPVPGQPAPAQQAPAQPAPQPSPAAPAVTPGTIAAPDAAAAIIASDPGADLYPQLPVDPATTPQSRLAARLDEVNHRAQYLQNILIRTRSDLAVAQSQLGAVPPLVTLLTDGASTDGASPAQPAPGSVGTAEGRVLALTSAIDSGRAELARRQTEALDLQRQVNAYAAQAVSTTAPAVDSPAGYRGGKLLKPVGGPITSTFGNRLDPYYHVWQLHAGIDIGAPAGTQILAAAAGRVVQAGWSGGYGNYTCIDHGQIDGHRLTTCYGHQQKLLVAPGQQVSAGQVIGLIGSTGASTGPHLHFEVRLGGRPVDPQPWI</sequence>
<keyword evidence="6" id="KW-1185">Reference proteome</keyword>
<dbReference type="AlphaFoldDB" id="A0A8J3LP36"/>
<protein>
    <recommendedName>
        <fullName evidence="4">M23ase beta-sheet core domain-containing protein</fullName>
    </recommendedName>
</protein>
<dbReference type="CDD" id="cd12797">
    <property type="entry name" value="M23_peptidase"/>
    <property type="match status" value="1"/>
</dbReference>
<reference evidence="5" key="1">
    <citation type="submission" date="2021-01" db="EMBL/GenBank/DDBJ databases">
        <title>Whole genome shotgun sequence of Planosporangium flavigriseum NBRC 105377.</title>
        <authorList>
            <person name="Komaki H."/>
            <person name="Tamura T."/>
        </authorList>
    </citation>
    <scope>NUCLEOTIDE SEQUENCE</scope>
    <source>
        <strain evidence="5">NBRC 105377</strain>
    </source>
</reference>
<dbReference type="InterPro" id="IPR016047">
    <property type="entry name" value="M23ase_b-sheet_dom"/>
</dbReference>
<feature type="compositionally biased region" description="Pro residues" evidence="2">
    <location>
        <begin position="54"/>
        <end position="64"/>
    </location>
</feature>
<dbReference type="RefSeq" id="WP_275408288.1">
    <property type="nucleotide sequence ID" value="NZ_BAAAQJ010000032.1"/>
</dbReference>
<evidence type="ECO:0000256" key="3">
    <source>
        <dbReference type="SAM" id="SignalP"/>
    </source>
</evidence>
<dbReference type="PANTHER" id="PTHR21666">
    <property type="entry name" value="PEPTIDASE-RELATED"/>
    <property type="match status" value="1"/>
</dbReference>
<accession>A0A8J3LP36</accession>
<dbReference type="Proteomes" id="UP000653674">
    <property type="component" value="Unassembled WGS sequence"/>
</dbReference>
<feature type="signal peptide" evidence="3">
    <location>
        <begin position="1"/>
        <end position="17"/>
    </location>
</feature>
<name>A0A8J3LP36_9ACTN</name>
<dbReference type="EMBL" id="BONU01000070">
    <property type="protein sequence ID" value="GIG76673.1"/>
    <property type="molecule type" value="Genomic_DNA"/>
</dbReference>
<feature type="chain" id="PRO_5038798707" description="M23ase beta-sheet core domain-containing protein" evidence="3">
    <location>
        <begin position="18"/>
        <end position="386"/>
    </location>
</feature>
<keyword evidence="1 3" id="KW-0732">Signal</keyword>
<dbReference type="InterPro" id="IPR050570">
    <property type="entry name" value="Cell_wall_metabolism_enzyme"/>
</dbReference>
<dbReference type="SUPFAM" id="SSF51261">
    <property type="entry name" value="Duplicated hybrid motif"/>
    <property type="match status" value="1"/>
</dbReference>
<evidence type="ECO:0000313" key="6">
    <source>
        <dbReference type="Proteomes" id="UP000653674"/>
    </source>
</evidence>
<dbReference type="Gene3D" id="2.70.70.10">
    <property type="entry name" value="Glucose Permease (Domain IIA)"/>
    <property type="match status" value="1"/>
</dbReference>